<evidence type="ECO:0000313" key="1">
    <source>
        <dbReference type="EMBL" id="BAO49568.1"/>
    </source>
</evidence>
<evidence type="ECO:0000313" key="2">
    <source>
        <dbReference type="Proteomes" id="UP000174145"/>
    </source>
</evidence>
<organism evidence="1 2">
    <name type="scientific">Alphaentomopoxvirus acuprea</name>
    <dbReference type="NCBI Taxonomy" id="62099"/>
    <lineage>
        <taxon>Viruses</taxon>
        <taxon>Varidnaviria</taxon>
        <taxon>Bamfordvirae</taxon>
        <taxon>Nucleocytoviricota</taxon>
        <taxon>Pokkesviricetes</taxon>
        <taxon>Chitovirales</taxon>
        <taxon>Poxviridae</taxon>
        <taxon>Entomopoxvirinae</taxon>
        <taxon>Alphaentomopoxvirus</taxon>
    </lineage>
</organism>
<proteinExistence type="predicted"/>
<accession>W6JIY4</accession>
<dbReference type="GeneID" id="18263637"/>
<keyword evidence="2" id="KW-1185">Reference proteome</keyword>
<sequence length="109" mass="12895">MITEIVIILCFINIGTGYKNIWLIRKVNVTCTNDKIKIYDLPLNSYNEAKNNINNLLKYNNILIFNNTTCETSKIIYLTRCLSILKHRIYTNIANEYYIFTNKKCNKYL</sequence>
<reference evidence="1 2" key="1">
    <citation type="journal article" date="2014" name="Virology">
        <title>The complete genome sequence of the Alphaentomopoxvirus Anomala cuprea entomopoxvirus, including its terminal hairpin loop sequences, suggests a potentially unique mode of apoptosis inhibition and mode of DNA replication.</title>
        <authorList>
            <person name="Mitsuhashi W."/>
            <person name="Miyamoto K."/>
            <person name="Wada S."/>
        </authorList>
    </citation>
    <scope>NUCLEOTIDE SEQUENCE [LARGE SCALE GENOMIC DNA]</scope>
    <source>
        <strain evidence="1">CV6M</strain>
    </source>
</reference>
<protein>
    <submittedName>
        <fullName evidence="1">Uncharacterized protein</fullName>
    </submittedName>
</protein>
<dbReference type="EMBL" id="AP013055">
    <property type="protein sequence ID" value="BAO49568.1"/>
    <property type="molecule type" value="Genomic_DNA"/>
</dbReference>
<dbReference type="Proteomes" id="UP000174145">
    <property type="component" value="Segment"/>
</dbReference>
<dbReference type="KEGG" id="vg:18263637"/>
<dbReference type="RefSeq" id="YP_009001681.1">
    <property type="nucleotide sequence ID" value="NC_023426.1"/>
</dbReference>
<name>W6JIY4_9POXV</name>